<dbReference type="InterPro" id="IPR050277">
    <property type="entry name" value="Sodium:Solute_Symporter"/>
</dbReference>
<evidence type="ECO:0000256" key="2">
    <source>
        <dbReference type="ARBA" id="ARBA00006434"/>
    </source>
</evidence>
<dbReference type="AlphaFoldDB" id="A0A401IDL5"/>
<evidence type="ECO:0000256" key="10">
    <source>
        <dbReference type="ARBA" id="ARBA00023136"/>
    </source>
</evidence>
<feature type="transmembrane region" description="Helical" evidence="14">
    <location>
        <begin position="325"/>
        <end position="350"/>
    </location>
</feature>
<evidence type="ECO:0000256" key="14">
    <source>
        <dbReference type="SAM" id="Phobius"/>
    </source>
</evidence>
<comment type="subcellular location">
    <subcellularLocation>
        <location evidence="1">Cell membrane</location>
        <topology evidence="1">Multi-pass membrane protein</topology>
    </subcellularLocation>
</comment>
<comment type="similarity">
    <text evidence="2 13">Belongs to the sodium:solute symporter (SSF) (TC 2.A.21) family.</text>
</comment>
<sequence length="654" mass="73670">MQPIDYLIILFYLIMTLIIGFMPLLFRKRKDISYFLFNKKDIPGLWHSLRTNDDQQSLEDYHLGNFPWWALGASGMASNVDIAGTMVIAALVYALGTQGFFIEIRGGIVLIMAFLMIFMGKWTRRAVITENGEERRVMTTAEWMIFRFGKGKGGDFARLISAVSNIVFSIGAMSYFSIGGGKFIGTLMGIDDRFASILLVVLAAVYTIASGFSGVIWTDVFQGLLILVAVIYISWLSWTTVTLPETFSVSIPNGDSFIIKNWNFADWSHIYPPFTADLPGDYAIFNLFGGVISFYLLKTVIEGCSGAGGYMAQRYFAAKDEKATAFLSLFWIISMSFRWPLIAAFAMLGIHYGLTHSSPITDPELILPIVINTYVPTGLKGLLVACFMAAAMSTFSSIINASAAYWTKDIYEPYVLKNNPSRRNQMSLEEQNQKLVFQSRLASLLIVATGLVFSFNLSNINEIWGWLSLGLGVGLGIPLLLRWYWWEFNGYGFAWGTLGGMIAAILTKAVILPLTNNLQNQEYILFFVPAIFSLLGCIIGTYATPEEHKTDKKVVENFYNITKPFGFWGEFSKGLTREHKFDIISTFIAVPWQLCMFLLGMMIMMKNWENIKILSLVFFLLSIALYFTWLSPIIKQSLKDNKKEKLKEIEKISS</sequence>
<feature type="transmembrane region" description="Helical" evidence="14">
    <location>
        <begin position="611"/>
        <end position="634"/>
    </location>
</feature>
<feature type="transmembrane region" description="Helical" evidence="14">
    <location>
        <begin position="382"/>
        <end position="407"/>
    </location>
</feature>
<dbReference type="OrthoDB" id="9810181at2"/>
<keyword evidence="7 14" id="KW-1133">Transmembrane helix</keyword>
<evidence type="ECO:0000256" key="8">
    <source>
        <dbReference type="ARBA" id="ARBA00023053"/>
    </source>
</evidence>
<feature type="transmembrane region" description="Helical" evidence="14">
    <location>
        <begin position="196"/>
        <end position="217"/>
    </location>
</feature>
<evidence type="ECO:0000313" key="15">
    <source>
        <dbReference type="EMBL" id="GBF79393.1"/>
    </source>
</evidence>
<dbReference type="InterPro" id="IPR001734">
    <property type="entry name" value="Na/solute_symporter"/>
</dbReference>
<keyword evidence="8" id="KW-0915">Sodium</keyword>
<keyword evidence="9" id="KW-0406">Ion transport</keyword>
<feature type="transmembrane region" description="Helical" evidence="14">
    <location>
        <begin position="583"/>
        <end position="605"/>
    </location>
</feature>
<feature type="transmembrane region" description="Helical" evidence="14">
    <location>
        <begin position="100"/>
        <end position="119"/>
    </location>
</feature>
<dbReference type="Gene3D" id="1.20.1730.10">
    <property type="entry name" value="Sodium/glucose cotransporter"/>
    <property type="match status" value="1"/>
</dbReference>
<accession>A0A401IDL5</accession>
<organism evidence="15 16">
    <name type="scientific">Aphanothece sacrum FPU1</name>
    <dbReference type="NCBI Taxonomy" id="1920663"/>
    <lineage>
        <taxon>Bacteria</taxon>
        <taxon>Bacillati</taxon>
        <taxon>Cyanobacteriota</taxon>
        <taxon>Cyanophyceae</taxon>
        <taxon>Oscillatoriophycideae</taxon>
        <taxon>Chroococcales</taxon>
        <taxon>Aphanothecaceae</taxon>
        <taxon>Aphanothece</taxon>
    </lineage>
</organism>
<comment type="caution">
    <text evidence="15">The sequence shown here is derived from an EMBL/GenBank/DDBJ whole genome shotgun (WGS) entry which is preliminary data.</text>
</comment>
<feature type="transmembrane region" description="Helical" evidence="14">
    <location>
        <begin position="68"/>
        <end position="94"/>
    </location>
</feature>
<feature type="transmembrane region" description="Helical" evidence="14">
    <location>
        <begin position="493"/>
        <end position="511"/>
    </location>
</feature>
<evidence type="ECO:0000256" key="9">
    <source>
        <dbReference type="ARBA" id="ARBA00023065"/>
    </source>
</evidence>
<evidence type="ECO:0000256" key="7">
    <source>
        <dbReference type="ARBA" id="ARBA00022989"/>
    </source>
</evidence>
<dbReference type="GO" id="GO:0005886">
    <property type="term" value="C:plasma membrane"/>
    <property type="evidence" value="ECO:0007669"/>
    <property type="project" value="UniProtKB-SubCell"/>
</dbReference>
<evidence type="ECO:0000256" key="11">
    <source>
        <dbReference type="ARBA" id="ARBA00023201"/>
    </source>
</evidence>
<evidence type="ECO:0000256" key="12">
    <source>
        <dbReference type="ARBA" id="ARBA00033708"/>
    </source>
</evidence>
<dbReference type="GO" id="GO:0015824">
    <property type="term" value="P:proline transport"/>
    <property type="evidence" value="ECO:0007669"/>
    <property type="project" value="TreeGrafter"/>
</dbReference>
<feature type="transmembrane region" description="Helical" evidence="14">
    <location>
        <begin position="6"/>
        <end position="26"/>
    </location>
</feature>
<dbReference type="InterPro" id="IPR038377">
    <property type="entry name" value="Na/Glc_symporter_sf"/>
</dbReference>
<dbReference type="PROSITE" id="PS50283">
    <property type="entry name" value="NA_SOLUT_SYMP_3"/>
    <property type="match status" value="1"/>
</dbReference>
<keyword evidence="5 14" id="KW-0812">Transmembrane</keyword>
<keyword evidence="3" id="KW-0813">Transport</keyword>
<dbReference type="Proteomes" id="UP000287247">
    <property type="component" value="Unassembled WGS sequence"/>
</dbReference>
<evidence type="ECO:0000256" key="6">
    <source>
        <dbReference type="ARBA" id="ARBA00022847"/>
    </source>
</evidence>
<keyword evidence="16" id="KW-1185">Reference proteome</keyword>
<reference evidence="16" key="1">
    <citation type="submission" date="2017-05" db="EMBL/GenBank/DDBJ databases">
        <title>Physiological properties and genetic analysis related to exopolysaccharide production of fresh-water unicellular cyanobacterium Aphanothece sacrum, Suizenji Nori, that has been cultured as a food source in Japan.</title>
        <authorList>
            <person name="Kanesaki Y."/>
            <person name="Yoshikawa S."/>
            <person name="Ohki K."/>
        </authorList>
    </citation>
    <scope>NUCLEOTIDE SEQUENCE [LARGE SCALE GENOMIC DNA]</scope>
    <source>
        <strain evidence="16">FPU1</strain>
    </source>
</reference>
<evidence type="ECO:0000256" key="13">
    <source>
        <dbReference type="RuleBase" id="RU362091"/>
    </source>
</evidence>
<evidence type="ECO:0000256" key="1">
    <source>
        <dbReference type="ARBA" id="ARBA00004651"/>
    </source>
</evidence>
<dbReference type="PANTHER" id="PTHR48086:SF3">
    <property type="entry name" value="SODIUM_PROLINE SYMPORTER"/>
    <property type="match status" value="1"/>
</dbReference>
<keyword evidence="4" id="KW-1003">Cell membrane</keyword>
<feature type="transmembrane region" description="Helical" evidence="14">
    <location>
        <begin position="523"/>
        <end position="543"/>
    </location>
</feature>
<keyword evidence="11" id="KW-0739">Sodium transport</keyword>
<evidence type="ECO:0000256" key="4">
    <source>
        <dbReference type="ARBA" id="ARBA00022475"/>
    </source>
</evidence>
<comment type="catalytic activity">
    <reaction evidence="12">
        <text>L-proline(in) + Na(+)(in) = L-proline(out) + Na(+)(out)</text>
        <dbReference type="Rhea" id="RHEA:28967"/>
        <dbReference type="ChEBI" id="CHEBI:29101"/>
        <dbReference type="ChEBI" id="CHEBI:60039"/>
    </reaction>
</comment>
<dbReference type="PANTHER" id="PTHR48086">
    <property type="entry name" value="SODIUM/PROLINE SYMPORTER-RELATED"/>
    <property type="match status" value="1"/>
</dbReference>
<feature type="transmembrane region" description="Helical" evidence="14">
    <location>
        <begin position="441"/>
        <end position="457"/>
    </location>
</feature>
<dbReference type="RefSeq" id="WP_124976426.1">
    <property type="nucleotide sequence ID" value="NZ_BDQK01000002.1"/>
</dbReference>
<keyword evidence="10 14" id="KW-0472">Membrane</keyword>
<name>A0A401IDL5_APHSA</name>
<evidence type="ECO:0000313" key="16">
    <source>
        <dbReference type="Proteomes" id="UP000287247"/>
    </source>
</evidence>
<evidence type="ECO:0000256" key="5">
    <source>
        <dbReference type="ARBA" id="ARBA00022692"/>
    </source>
</evidence>
<feature type="transmembrane region" description="Helical" evidence="14">
    <location>
        <begin position="224"/>
        <end position="243"/>
    </location>
</feature>
<dbReference type="EMBL" id="BDQK01000002">
    <property type="protein sequence ID" value="GBF79393.1"/>
    <property type="molecule type" value="Genomic_DNA"/>
</dbReference>
<feature type="transmembrane region" description="Helical" evidence="14">
    <location>
        <begin position="463"/>
        <end position="481"/>
    </location>
</feature>
<feature type="transmembrane region" description="Helical" evidence="14">
    <location>
        <begin position="156"/>
        <end position="176"/>
    </location>
</feature>
<dbReference type="GO" id="GO:0005298">
    <property type="term" value="F:proline:sodium symporter activity"/>
    <property type="evidence" value="ECO:0007669"/>
    <property type="project" value="TreeGrafter"/>
</dbReference>
<dbReference type="Pfam" id="PF00474">
    <property type="entry name" value="SSF"/>
    <property type="match status" value="1"/>
</dbReference>
<gene>
    <name evidence="15" type="ORF">AsFPU1_0788</name>
</gene>
<feature type="transmembrane region" description="Helical" evidence="14">
    <location>
        <begin position="282"/>
        <end position="304"/>
    </location>
</feature>
<dbReference type="GO" id="GO:0015193">
    <property type="term" value="F:L-proline transmembrane transporter activity"/>
    <property type="evidence" value="ECO:0007669"/>
    <property type="project" value="TreeGrafter"/>
</dbReference>
<evidence type="ECO:0000256" key="3">
    <source>
        <dbReference type="ARBA" id="ARBA00022448"/>
    </source>
</evidence>
<keyword evidence="6" id="KW-0769">Symport</keyword>
<proteinExistence type="inferred from homology"/>
<protein>
    <submittedName>
        <fullName evidence="15">Sodium:solute symporter</fullName>
    </submittedName>
</protein>